<dbReference type="SMR" id="A2ES81"/>
<reference evidence="10" key="1">
    <citation type="submission" date="2006-10" db="EMBL/GenBank/DDBJ databases">
        <authorList>
            <person name="Amadeo P."/>
            <person name="Zhao Q."/>
            <person name="Wortman J."/>
            <person name="Fraser-Liggett C."/>
            <person name="Carlton J."/>
        </authorList>
    </citation>
    <scope>NUCLEOTIDE SEQUENCE</scope>
    <source>
        <strain evidence="10">G3</strain>
    </source>
</reference>
<dbReference type="GO" id="GO:0005634">
    <property type="term" value="C:nucleus"/>
    <property type="evidence" value="ECO:0000318"/>
    <property type="project" value="GO_Central"/>
</dbReference>
<dbReference type="PROSITE" id="PS00125">
    <property type="entry name" value="SER_THR_PHOSPHATASE"/>
    <property type="match status" value="1"/>
</dbReference>
<evidence type="ECO:0000256" key="3">
    <source>
        <dbReference type="ARBA" id="ARBA00022801"/>
    </source>
</evidence>
<dbReference type="InParanoid" id="A2ES81"/>
<evidence type="ECO:0000256" key="1">
    <source>
        <dbReference type="ARBA" id="ARBA00001936"/>
    </source>
</evidence>
<dbReference type="PRINTS" id="PR00114">
    <property type="entry name" value="STPHPHTASE"/>
</dbReference>
<dbReference type="STRING" id="5722.A2ES81"/>
<dbReference type="AlphaFoldDB" id="A2ES81"/>
<gene>
    <name evidence="10" type="ORF">TVAG_453360</name>
</gene>
<keyword evidence="5" id="KW-0464">Manganese</keyword>
<reference evidence="10" key="2">
    <citation type="journal article" date="2007" name="Science">
        <title>Draft genome sequence of the sexually transmitted pathogen Trichomonas vaginalis.</title>
        <authorList>
            <person name="Carlton J.M."/>
            <person name="Hirt R.P."/>
            <person name="Silva J.C."/>
            <person name="Delcher A.L."/>
            <person name="Schatz M."/>
            <person name="Zhao Q."/>
            <person name="Wortman J.R."/>
            <person name="Bidwell S.L."/>
            <person name="Alsmark U.C.M."/>
            <person name="Besteiro S."/>
            <person name="Sicheritz-Ponten T."/>
            <person name="Noel C.J."/>
            <person name="Dacks J.B."/>
            <person name="Foster P.G."/>
            <person name="Simillion C."/>
            <person name="Van de Peer Y."/>
            <person name="Miranda-Saavedra D."/>
            <person name="Barton G.J."/>
            <person name="Westrop G.D."/>
            <person name="Mueller S."/>
            <person name="Dessi D."/>
            <person name="Fiori P.L."/>
            <person name="Ren Q."/>
            <person name="Paulsen I."/>
            <person name="Zhang H."/>
            <person name="Bastida-Corcuera F.D."/>
            <person name="Simoes-Barbosa A."/>
            <person name="Brown M.T."/>
            <person name="Hayes R.D."/>
            <person name="Mukherjee M."/>
            <person name="Okumura C.Y."/>
            <person name="Schneider R."/>
            <person name="Smith A.J."/>
            <person name="Vanacova S."/>
            <person name="Villalvazo M."/>
            <person name="Haas B.J."/>
            <person name="Pertea M."/>
            <person name="Feldblyum T.V."/>
            <person name="Utterback T.R."/>
            <person name="Shu C.L."/>
            <person name="Osoegawa K."/>
            <person name="de Jong P.J."/>
            <person name="Hrdy I."/>
            <person name="Horvathova L."/>
            <person name="Zubacova Z."/>
            <person name="Dolezal P."/>
            <person name="Malik S.B."/>
            <person name="Logsdon J.M. Jr."/>
            <person name="Henze K."/>
            <person name="Gupta A."/>
            <person name="Wang C.C."/>
            <person name="Dunne R.L."/>
            <person name="Upcroft J.A."/>
            <person name="Upcroft P."/>
            <person name="White O."/>
            <person name="Salzberg S.L."/>
            <person name="Tang P."/>
            <person name="Chiu C.-H."/>
            <person name="Lee Y.-S."/>
            <person name="Embley T.M."/>
            <person name="Coombs G.H."/>
            <person name="Mottram J.C."/>
            <person name="Tachezy J."/>
            <person name="Fraser-Liggett C.M."/>
            <person name="Johnson P.J."/>
        </authorList>
    </citation>
    <scope>NUCLEOTIDE SEQUENCE [LARGE SCALE GENOMIC DNA]</scope>
    <source>
        <strain evidence="10">G3</strain>
    </source>
</reference>
<dbReference type="GO" id="GO:0005737">
    <property type="term" value="C:cytoplasm"/>
    <property type="evidence" value="ECO:0000318"/>
    <property type="project" value="GO_Central"/>
</dbReference>
<dbReference type="eggNOG" id="KOG0374">
    <property type="taxonomic scope" value="Eukaryota"/>
</dbReference>
<dbReference type="SMART" id="SM00156">
    <property type="entry name" value="PP2Ac"/>
    <property type="match status" value="1"/>
</dbReference>
<dbReference type="KEGG" id="tva:4762380"/>
<feature type="domain" description="Serine/threonine specific protein phosphatases" evidence="9">
    <location>
        <begin position="125"/>
        <end position="130"/>
    </location>
</feature>
<dbReference type="InterPro" id="IPR004843">
    <property type="entry name" value="Calcineurin-like_PHP"/>
</dbReference>
<dbReference type="VEuPathDB" id="TrichDB:TVAGG3_0612030"/>
<comment type="catalytic activity">
    <reaction evidence="6">
        <text>O-phospho-L-seryl-[protein] + H2O = L-seryl-[protein] + phosphate</text>
        <dbReference type="Rhea" id="RHEA:20629"/>
        <dbReference type="Rhea" id="RHEA-COMP:9863"/>
        <dbReference type="Rhea" id="RHEA-COMP:11604"/>
        <dbReference type="ChEBI" id="CHEBI:15377"/>
        <dbReference type="ChEBI" id="CHEBI:29999"/>
        <dbReference type="ChEBI" id="CHEBI:43474"/>
        <dbReference type="ChEBI" id="CHEBI:83421"/>
        <dbReference type="EC" id="3.1.3.16"/>
    </reaction>
</comment>
<keyword evidence="4" id="KW-0904">Protein phosphatase</keyword>
<evidence type="ECO:0000256" key="4">
    <source>
        <dbReference type="ARBA" id="ARBA00022912"/>
    </source>
</evidence>
<keyword evidence="11" id="KW-1185">Reference proteome</keyword>
<evidence type="ECO:0000256" key="6">
    <source>
        <dbReference type="ARBA" id="ARBA00047761"/>
    </source>
</evidence>
<comment type="catalytic activity">
    <reaction evidence="7 8">
        <text>O-phospho-L-threonyl-[protein] + H2O = L-threonyl-[protein] + phosphate</text>
        <dbReference type="Rhea" id="RHEA:47004"/>
        <dbReference type="Rhea" id="RHEA-COMP:11060"/>
        <dbReference type="Rhea" id="RHEA-COMP:11605"/>
        <dbReference type="ChEBI" id="CHEBI:15377"/>
        <dbReference type="ChEBI" id="CHEBI:30013"/>
        <dbReference type="ChEBI" id="CHEBI:43474"/>
        <dbReference type="ChEBI" id="CHEBI:61977"/>
        <dbReference type="EC" id="3.1.3.16"/>
    </reaction>
</comment>
<dbReference type="InterPro" id="IPR006186">
    <property type="entry name" value="Ser/Thr-sp_prot-phosphatase"/>
</dbReference>
<keyword evidence="3 8" id="KW-0378">Hydrolase</keyword>
<organism evidence="10 11">
    <name type="scientific">Trichomonas vaginalis (strain ATCC PRA-98 / G3)</name>
    <dbReference type="NCBI Taxonomy" id="412133"/>
    <lineage>
        <taxon>Eukaryota</taxon>
        <taxon>Metamonada</taxon>
        <taxon>Parabasalia</taxon>
        <taxon>Trichomonadida</taxon>
        <taxon>Trichomonadidae</taxon>
        <taxon>Trichomonas</taxon>
    </lineage>
</organism>
<evidence type="ECO:0000256" key="8">
    <source>
        <dbReference type="RuleBase" id="RU004273"/>
    </source>
</evidence>
<evidence type="ECO:0000313" key="10">
    <source>
        <dbReference type="EMBL" id="EAY04518.1"/>
    </source>
</evidence>
<dbReference type="GO" id="GO:0004722">
    <property type="term" value="F:protein serine/threonine phosphatase activity"/>
    <property type="evidence" value="ECO:0000318"/>
    <property type="project" value="GO_Central"/>
</dbReference>
<name>A2ES81_TRIV3</name>
<dbReference type="PANTHER" id="PTHR11668:SF300">
    <property type="entry name" value="SERINE_THREONINE-PROTEIN PHOSPHATASE"/>
    <property type="match status" value="1"/>
</dbReference>
<evidence type="ECO:0000259" key="9">
    <source>
        <dbReference type="PROSITE" id="PS00125"/>
    </source>
</evidence>
<dbReference type="FunFam" id="3.60.21.10:FF:000097">
    <property type="entry name" value="Serine/threonine-protein phosphatase"/>
    <property type="match status" value="1"/>
</dbReference>
<evidence type="ECO:0000256" key="5">
    <source>
        <dbReference type="ARBA" id="ARBA00023211"/>
    </source>
</evidence>
<dbReference type="SUPFAM" id="SSF56300">
    <property type="entry name" value="Metallo-dependent phosphatases"/>
    <property type="match status" value="1"/>
</dbReference>
<evidence type="ECO:0000256" key="7">
    <source>
        <dbReference type="ARBA" id="ARBA00048336"/>
    </source>
</evidence>
<dbReference type="VEuPathDB" id="TrichDB:TVAG_453360"/>
<dbReference type="EMBL" id="DS113473">
    <property type="protein sequence ID" value="EAY04518.1"/>
    <property type="molecule type" value="Genomic_DNA"/>
</dbReference>
<evidence type="ECO:0000313" key="11">
    <source>
        <dbReference type="Proteomes" id="UP000001542"/>
    </source>
</evidence>
<dbReference type="Pfam" id="PF00149">
    <property type="entry name" value="Metallophos"/>
    <property type="match status" value="1"/>
</dbReference>
<evidence type="ECO:0000256" key="2">
    <source>
        <dbReference type="ARBA" id="ARBA00022723"/>
    </source>
</evidence>
<dbReference type="RefSeq" id="XP_001316741.1">
    <property type="nucleotide sequence ID" value="XM_001316706.1"/>
</dbReference>
<dbReference type="InterPro" id="IPR050341">
    <property type="entry name" value="PP1_catalytic_subunit"/>
</dbReference>
<dbReference type="Proteomes" id="UP000001542">
    <property type="component" value="Unassembled WGS sequence"/>
</dbReference>
<sequence>MKAADIIYNTFKLFLNKHIDEIGTVGSSVAIPIFKSDLIHDLITEFIETQKFMHPIIVAPPKVIIIGDLHGNLHDLLRILIKNGLPPETNYLFLGDYVDRGEFSLEVVILVFALRILFPENVFLLRGNHELSNINAMYGFKQNIVDVYGNDTLWQEFNDAFGYLPLIAIIAMQLLCLHGGISPLLTSLDPIKAIKFPMKEITPLVTDILWSDPSESVDDYDKNDRGCGVIWSPKNSEETLKRLKYKLIIRGHQCVTKGVEATHNNKVITVFSSSNYLPTGNLCGYLVLKDMTINRGFLDPLHTVQRQNAIFAKIHLKENDIFEEEIIEENFPPLQMPTAVSRRSSTSAIPNLTNAHSYGSNLLMVRKKFVISSPAVPQFTSAIVLQRRNSQI</sequence>
<protein>
    <recommendedName>
        <fullName evidence="8">Serine/threonine-protein phosphatase</fullName>
        <ecNumber evidence="8">3.1.3.16</ecNumber>
    </recommendedName>
</protein>
<dbReference type="EC" id="3.1.3.16" evidence="8"/>
<dbReference type="InterPro" id="IPR029052">
    <property type="entry name" value="Metallo-depent_PP-like"/>
</dbReference>
<accession>A2ES81</accession>
<dbReference type="PANTHER" id="PTHR11668">
    <property type="entry name" value="SERINE/THREONINE PROTEIN PHOSPHATASE"/>
    <property type="match status" value="1"/>
</dbReference>
<proteinExistence type="inferred from homology"/>
<dbReference type="GO" id="GO:0046872">
    <property type="term" value="F:metal ion binding"/>
    <property type="evidence" value="ECO:0007669"/>
    <property type="project" value="UniProtKB-KW"/>
</dbReference>
<comment type="cofactor">
    <cofactor evidence="1">
        <name>Mn(2+)</name>
        <dbReference type="ChEBI" id="CHEBI:29035"/>
    </cofactor>
</comment>
<keyword evidence="2" id="KW-0479">Metal-binding</keyword>
<dbReference type="Gene3D" id="3.60.21.10">
    <property type="match status" value="1"/>
</dbReference>
<comment type="similarity">
    <text evidence="8">Belongs to the PPP phosphatase family.</text>
</comment>
<dbReference type="CDD" id="cd00144">
    <property type="entry name" value="MPP_PPP_family"/>
    <property type="match status" value="1"/>
</dbReference>